<protein>
    <submittedName>
        <fullName evidence="1">Uncharacterized protein</fullName>
    </submittedName>
</protein>
<comment type="caution">
    <text evidence="1">The sequence shown here is derived from an EMBL/GenBank/DDBJ whole genome shotgun (WGS) entry which is preliminary data.</text>
</comment>
<dbReference type="InterPro" id="IPR045516">
    <property type="entry name" value="DUF6477"/>
</dbReference>
<evidence type="ECO:0000313" key="1">
    <source>
        <dbReference type="EMBL" id="GAA5069845.1"/>
    </source>
</evidence>
<gene>
    <name evidence="1" type="ORF">GCM10023209_12020</name>
</gene>
<proteinExistence type="predicted"/>
<dbReference type="EMBL" id="BAABHW010000001">
    <property type="protein sequence ID" value="GAA5069845.1"/>
    <property type="molecule type" value="Genomic_DNA"/>
</dbReference>
<organism evidence="1 2">
    <name type="scientific">[Roseibacterium] beibuensis</name>
    <dbReference type="NCBI Taxonomy" id="1193142"/>
    <lineage>
        <taxon>Bacteria</taxon>
        <taxon>Pseudomonadati</taxon>
        <taxon>Pseudomonadota</taxon>
        <taxon>Alphaproteobacteria</taxon>
        <taxon>Rhodobacterales</taxon>
        <taxon>Roseobacteraceae</taxon>
        <taxon>Roseicyclus</taxon>
    </lineage>
</organism>
<dbReference type="Pfam" id="PF20083">
    <property type="entry name" value="DUF6477"/>
    <property type="match status" value="1"/>
</dbReference>
<accession>A0ABP9L3P6</accession>
<name>A0ABP9L3P6_9RHOB</name>
<evidence type="ECO:0000313" key="2">
    <source>
        <dbReference type="Proteomes" id="UP001499910"/>
    </source>
</evidence>
<sequence length="79" mass="8365">MTDLATRLAHLHRPGLLVQAARIAAEAGCAHRRAARRPVSALLAEEEMLNAARLGGGLGYSPRRHVQVMSALLSAARSA</sequence>
<dbReference type="Proteomes" id="UP001499910">
    <property type="component" value="Unassembled WGS sequence"/>
</dbReference>
<reference evidence="2" key="1">
    <citation type="journal article" date="2019" name="Int. J. Syst. Evol. Microbiol.">
        <title>The Global Catalogue of Microorganisms (GCM) 10K type strain sequencing project: providing services to taxonomists for standard genome sequencing and annotation.</title>
        <authorList>
            <consortium name="The Broad Institute Genomics Platform"/>
            <consortium name="The Broad Institute Genome Sequencing Center for Infectious Disease"/>
            <person name="Wu L."/>
            <person name="Ma J."/>
        </authorList>
    </citation>
    <scope>NUCLEOTIDE SEQUENCE [LARGE SCALE GENOMIC DNA]</scope>
    <source>
        <strain evidence="2">JCM 18015</strain>
    </source>
</reference>
<dbReference type="RefSeq" id="WP_222187305.1">
    <property type="nucleotide sequence ID" value="NZ_BAABHW010000001.1"/>
</dbReference>
<keyword evidence="2" id="KW-1185">Reference proteome</keyword>